<dbReference type="GO" id="GO:0043190">
    <property type="term" value="C:ATP-binding cassette (ABC) transporter complex"/>
    <property type="evidence" value="ECO:0007669"/>
    <property type="project" value="InterPro"/>
</dbReference>
<dbReference type="GO" id="GO:1904680">
    <property type="term" value="F:peptide transmembrane transporter activity"/>
    <property type="evidence" value="ECO:0007669"/>
    <property type="project" value="TreeGrafter"/>
</dbReference>
<comment type="subcellular location">
    <subcellularLocation>
        <location evidence="1">Cell envelope</location>
    </subcellularLocation>
</comment>
<evidence type="ECO:0000256" key="3">
    <source>
        <dbReference type="ARBA" id="ARBA00022448"/>
    </source>
</evidence>
<protein>
    <recommendedName>
        <fullName evidence="5">Solute-binding protein family 5 domain-containing protein</fullName>
    </recommendedName>
</protein>
<dbReference type="GO" id="GO:0030313">
    <property type="term" value="C:cell envelope"/>
    <property type="evidence" value="ECO:0007669"/>
    <property type="project" value="UniProtKB-SubCell"/>
</dbReference>
<proteinExistence type="inferred from homology"/>
<sequence length="519" mass="55597">MAALAGTGALAVALSGCGGSATGSGDSKPLALATMDAVTSIDPAGAYDRASDTLFTNVYQSLMAIPPNTATPQPEAAKSCGFQGTLKYVCTLRSGLSFSNGDKLTAADVVFSFDRMRRINSPNGPAATLSALKSTTAQGDSQVTFTLKQPDATFPQKIATISGYIVDRKVFPADKLITSAKDAIGSGPYTLDSFSKRKAVLNPNTGYKGGHKPENDGVEIHYFTADQNVAMNAQFKAKKLDAIVSGLTPGDLAGYRTLDNQGKLQLISGAGSEIRYLVFSEKVKPFDKVQVRQAFANVVNTASLTEKVFGRTTQPLYSLIPQGVAGHLTPFYDDYPAPDTSKAADLLKSANIKAPVPVDLWYTPTHYGPTSKQEMQIIAAQLNKSGLFDATVHSAEWDTYAPKALTGKYPVYAMGWFADYPDPDTYTVPFFGGGQVIQNGYHNSQLDKTLVPATQRQPDRVKAAALYAQIQKTTAQDVPELPLWQGNQNAVAQNDIKGLEWTLDSTSMLRLWGLSRGIS</sequence>
<dbReference type="Gene3D" id="3.10.105.10">
    <property type="entry name" value="Dipeptide-binding Protein, Domain 3"/>
    <property type="match status" value="1"/>
</dbReference>
<dbReference type="InterPro" id="IPR000914">
    <property type="entry name" value="SBP_5_dom"/>
</dbReference>
<dbReference type="AlphaFoldDB" id="A0A1J7BIF5"/>
<organism evidence="6 7">
    <name type="scientific">Mangrovactinospora gilvigrisea</name>
    <dbReference type="NCBI Taxonomy" id="1428644"/>
    <lineage>
        <taxon>Bacteria</taxon>
        <taxon>Bacillati</taxon>
        <taxon>Actinomycetota</taxon>
        <taxon>Actinomycetes</taxon>
        <taxon>Kitasatosporales</taxon>
        <taxon>Streptomycetaceae</taxon>
        <taxon>Mangrovactinospora</taxon>
    </lineage>
</organism>
<evidence type="ECO:0000259" key="5">
    <source>
        <dbReference type="Pfam" id="PF00496"/>
    </source>
</evidence>
<dbReference type="PANTHER" id="PTHR30290">
    <property type="entry name" value="PERIPLASMIC BINDING COMPONENT OF ABC TRANSPORTER"/>
    <property type="match status" value="1"/>
</dbReference>
<keyword evidence="4" id="KW-0732">Signal</keyword>
<keyword evidence="7" id="KW-1185">Reference proteome</keyword>
<gene>
    <name evidence="6" type="ORF">BIV57_05865</name>
</gene>
<comment type="caution">
    <text evidence="6">The sequence shown here is derived from an EMBL/GenBank/DDBJ whole genome shotgun (WGS) entry which is preliminary data.</text>
</comment>
<accession>A0A1J7BIF5</accession>
<evidence type="ECO:0000256" key="4">
    <source>
        <dbReference type="ARBA" id="ARBA00022729"/>
    </source>
</evidence>
<evidence type="ECO:0000256" key="1">
    <source>
        <dbReference type="ARBA" id="ARBA00004196"/>
    </source>
</evidence>
<evidence type="ECO:0000313" key="6">
    <source>
        <dbReference type="EMBL" id="OIV38443.1"/>
    </source>
</evidence>
<dbReference type="PANTHER" id="PTHR30290:SF10">
    <property type="entry name" value="PERIPLASMIC OLIGOPEPTIDE-BINDING PROTEIN-RELATED"/>
    <property type="match status" value="1"/>
</dbReference>
<dbReference type="STRING" id="1428644.BIV57_05865"/>
<reference evidence="6 7" key="1">
    <citation type="submission" date="2016-10" db="EMBL/GenBank/DDBJ databases">
        <title>Genome sequence of Streptomyces gilvigriseus MUSC 26.</title>
        <authorList>
            <person name="Lee L.-H."/>
            <person name="Ser H.-L."/>
        </authorList>
    </citation>
    <scope>NUCLEOTIDE SEQUENCE [LARGE SCALE GENOMIC DNA]</scope>
    <source>
        <strain evidence="6 7">MUSC 26</strain>
    </source>
</reference>
<dbReference type="GO" id="GO:0042597">
    <property type="term" value="C:periplasmic space"/>
    <property type="evidence" value="ECO:0007669"/>
    <property type="project" value="UniProtKB-ARBA"/>
</dbReference>
<keyword evidence="3" id="KW-0813">Transport</keyword>
<dbReference type="GO" id="GO:0015833">
    <property type="term" value="P:peptide transport"/>
    <property type="evidence" value="ECO:0007669"/>
    <property type="project" value="TreeGrafter"/>
</dbReference>
<dbReference type="Proteomes" id="UP000243342">
    <property type="component" value="Unassembled WGS sequence"/>
</dbReference>
<dbReference type="Pfam" id="PF00496">
    <property type="entry name" value="SBP_bac_5"/>
    <property type="match status" value="1"/>
</dbReference>
<dbReference type="SUPFAM" id="SSF53850">
    <property type="entry name" value="Periplasmic binding protein-like II"/>
    <property type="match status" value="1"/>
</dbReference>
<evidence type="ECO:0000256" key="2">
    <source>
        <dbReference type="ARBA" id="ARBA00005695"/>
    </source>
</evidence>
<dbReference type="InterPro" id="IPR039424">
    <property type="entry name" value="SBP_5"/>
</dbReference>
<dbReference type="PIRSF" id="PIRSF002741">
    <property type="entry name" value="MppA"/>
    <property type="match status" value="1"/>
</dbReference>
<feature type="domain" description="Solute-binding protein family 5" evidence="5">
    <location>
        <begin position="72"/>
        <end position="435"/>
    </location>
</feature>
<dbReference type="InterPro" id="IPR030678">
    <property type="entry name" value="Peptide/Ni-bd"/>
</dbReference>
<dbReference type="Gene3D" id="3.40.190.10">
    <property type="entry name" value="Periplasmic binding protein-like II"/>
    <property type="match status" value="1"/>
</dbReference>
<dbReference type="EMBL" id="MLCF01000022">
    <property type="protein sequence ID" value="OIV38443.1"/>
    <property type="molecule type" value="Genomic_DNA"/>
</dbReference>
<name>A0A1J7BIF5_9ACTN</name>
<evidence type="ECO:0000313" key="7">
    <source>
        <dbReference type="Proteomes" id="UP000243342"/>
    </source>
</evidence>
<comment type="similarity">
    <text evidence="2">Belongs to the bacterial solute-binding protein 5 family.</text>
</comment>
<dbReference type="Gene3D" id="3.90.76.10">
    <property type="entry name" value="Dipeptide-binding Protein, Domain 1"/>
    <property type="match status" value="1"/>
</dbReference>